<protein>
    <submittedName>
        <fullName evidence="4">NDP-sugar pyrophosphorylase family protein</fullName>
    </submittedName>
</protein>
<dbReference type="Pfam" id="PF00483">
    <property type="entry name" value="NTP_transferase"/>
    <property type="match status" value="1"/>
</dbReference>
<organism evidence="4 5">
    <name type="scientific">Micromonospora vinacea</name>
    <dbReference type="NCBI Taxonomy" id="709878"/>
    <lineage>
        <taxon>Bacteria</taxon>
        <taxon>Bacillati</taxon>
        <taxon>Actinomycetota</taxon>
        <taxon>Actinomycetes</taxon>
        <taxon>Micromonosporales</taxon>
        <taxon>Micromonosporaceae</taxon>
        <taxon>Micromonospora</taxon>
    </lineage>
</organism>
<keyword evidence="1" id="KW-0808">Transferase</keyword>
<accession>A0ABS0JVD8</accession>
<dbReference type="RefSeq" id="WP_196918969.1">
    <property type="nucleotide sequence ID" value="NZ_JADOTY010000001.1"/>
</dbReference>
<evidence type="ECO:0000259" key="3">
    <source>
        <dbReference type="Pfam" id="PF00483"/>
    </source>
</evidence>
<dbReference type="SUPFAM" id="SSF53448">
    <property type="entry name" value="Nucleotide-diphospho-sugar transferases"/>
    <property type="match status" value="1"/>
</dbReference>
<dbReference type="InterPro" id="IPR005835">
    <property type="entry name" value="NTP_transferase_dom"/>
</dbReference>
<dbReference type="Proteomes" id="UP000631791">
    <property type="component" value="Unassembled WGS sequence"/>
</dbReference>
<evidence type="ECO:0000313" key="5">
    <source>
        <dbReference type="Proteomes" id="UP000631791"/>
    </source>
</evidence>
<keyword evidence="2" id="KW-0548">Nucleotidyltransferase</keyword>
<gene>
    <name evidence="4" type="ORF">IW249_000113</name>
</gene>
<evidence type="ECO:0000256" key="1">
    <source>
        <dbReference type="ARBA" id="ARBA00022679"/>
    </source>
</evidence>
<dbReference type="InterPro" id="IPR029044">
    <property type="entry name" value="Nucleotide-diphossugar_trans"/>
</dbReference>
<dbReference type="PANTHER" id="PTHR43584:SF8">
    <property type="entry name" value="N-ACETYLMURAMATE ALPHA-1-PHOSPHATE URIDYLYLTRANSFERASE"/>
    <property type="match status" value="1"/>
</dbReference>
<evidence type="ECO:0000313" key="4">
    <source>
        <dbReference type="EMBL" id="MBG6099699.1"/>
    </source>
</evidence>
<feature type="domain" description="Nucleotidyl transferase" evidence="3">
    <location>
        <begin position="13"/>
        <end position="119"/>
    </location>
</feature>
<dbReference type="InterPro" id="IPR050065">
    <property type="entry name" value="GlmU-like"/>
</dbReference>
<name>A0ABS0JVD8_9ACTN</name>
<comment type="caution">
    <text evidence="4">The sequence shown here is derived from an EMBL/GenBank/DDBJ whole genome shotgun (WGS) entry which is preliminary data.</text>
</comment>
<sequence length="288" mass="29526">MTGVAGVPAELCAVVLAAGEGTRLRPLTERVPKALCPVGNVPLLDRALARLAGLGLAGPDRVAVNACYLGDQVVAHVGDRAHLSVEPGDPLGTAGGVANLRDWIDGRPVLVGNADAYLADRATPPGPDLAALLDGWDGRTVRLLGQPAADPAAPGTFAGHCFTGFSLLPWRLVRDLPVVFSDLVRAVWRPAEAAGALTVVPYPGTFFDTGTPADYLAANLHAAGGTLVDESATVTGPCVESVVGAGARVDGDVFRTVVWPGATVRAGERLRNVIRAGNDLTVPCTAQG</sequence>
<proteinExistence type="predicted"/>
<reference evidence="4 5" key="1">
    <citation type="submission" date="2020-11" db="EMBL/GenBank/DDBJ databases">
        <title>Sequencing the genomes of 1000 actinobacteria strains.</title>
        <authorList>
            <person name="Klenk H.-P."/>
        </authorList>
    </citation>
    <scope>NUCLEOTIDE SEQUENCE [LARGE SCALE GENOMIC DNA]</scope>
    <source>
        <strain evidence="4 5">DSM 101695</strain>
    </source>
</reference>
<dbReference type="PANTHER" id="PTHR43584">
    <property type="entry name" value="NUCLEOTIDYL TRANSFERASE"/>
    <property type="match status" value="1"/>
</dbReference>
<keyword evidence="5" id="KW-1185">Reference proteome</keyword>
<evidence type="ECO:0000256" key="2">
    <source>
        <dbReference type="ARBA" id="ARBA00022695"/>
    </source>
</evidence>
<dbReference type="Gene3D" id="3.90.550.10">
    <property type="entry name" value="Spore Coat Polysaccharide Biosynthesis Protein SpsA, Chain A"/>
    <property type="match status" value="1"/>
</dbReference>
<dbReference type="EMBL" id="JADOTY010000001">
    <property type="protein sequence ID" value="MBG6099699.1"/>
    <property type="molecule type" value="Genomic_DNA"/>
</dbReference>